<keyword evidence="5 7" id="KW-0472">Membrane</keyword>
<organism evidence="9 10">
    <name type="scientific">Virgisporangium aliadipatigenens</name>
    <dbReference type="NCBI Taxonomy" id="741659"/>
    <lineage>
        <taxon>Bacteria</taxon>
        <taxon>Bacillati</taxon>
        <taxon>Actinomycetota</taxon>
        <taxon>Actinomycetes</taxon>
        <taxon>Micromonosporales</taxon>
        <taxon>Micromonosporaceae</taxon>
        <taxon>Virgisporangium</taxon>
    </lineage>
</organism>
<dbReference type="Gene3D" id="3.40.50.300">
    <property type="entry name" value="P-loop containing nucleotide triphosphate hydrolases"/>
    <property type="match status" value="1"/>
</dbReference>
<evidence type="ECO:0000256" key="6">
    <source>
        <dbReference type="SAM" id="MobiDB-lite"/>
    </source>
</evidence>
<dbReference type="EMBL" id="BOPF01000057">
    <property type="protein sequence ID" value="GIJ51924.1"/>
    <property type="molecule type" value="Genomic_DNA"/>
</dbReference>
<dbReference type="InterPro" id="IPR027417">
    <property type="entry name" value="P-loop_NTPase"/>
</dbReference>
<keyword evidence="3 7" id="KW-0812">Transmembrane</keyword>
<dbReference type="Pfam" id="PF12696">
    <property type="entry name" value="TraG-D_C"/>
    <property type="match status" value="1"/>
</dbReference>
<evidence type="ECO:0000256" key="5">
    <source>
        <dbReference type="ARBA" id="ARBA00023136"/>
    </source>
</evidence>
<evidence type="ECO:0000256" key="7">
    <source>
        <dbReference type="SAM" id="Phobius"/>
    </source>
</evidence>
<name>A0A8J4DVL0_9ACTN</name>
<sequence length="752" mass="81008">MPRGATTGQKKNSDGFALVLPIIGIFALVIVLGGLLWLAGQLSAVLTGNGWPASSGENIGNIVKLWAQNPGDPAAAWLAVTGARSGPLWLILFIFLVLLSPFGYAGFRGVQFALNWRRRRESRRFRLGFASGNEIRKTLGVAAMRRKAGSVRPSTKGKKNVDPKQVGFYLGRDVRSRQEIYGSVEDVFIVLAPPRQGKDVHFCAPYTIDAPGAAIVTSTRADAFTNTYAMRAKLGKVLVFDPNGMTNWPEKYRWSLVAGAENPRIATSRATAVIIGAGFSTDGAGAFYTNASISALRMYLHAAAVGRKTMRDVMRWATKPTSPEPVDILRHAEAAGAAVKGWGASLEALANGEAQMVGATWSKLVQALACFSDPNVLDACSPEPDEVLDMEEFLAGQNTLYILGKEQKGGGVAPIVTAMMEDMFDQIRKIASKMPGSRLDPPLTVELNEAAHIAPMPNLPGYMGDSGGFSISLHVYLQSLSQARSKWGVHEAMIMWDNAAIRVIMGGAGNVEDLEDVSRLMGEVRDPSGKTSRHEGRRVLSPEEIRTLPFGTAVVVARASRPVEVSLTPWWKRKDAKQIGAGKSKTEKMVLQYTEEAERHDPAKQYMAQLAAGGTGAPETPVARPEAVAPPPQFPVQPMPIPHQQPFPQPQQPPLPQPQQQWPGAQHHQQQPPWPGAAPQQGMPPQGMPPQGMAPQGVPQPGAPYQPAQSPPAVAEHPFGVGYPAAPDSEATMPIPQYMPWQPPAPPGTDTR</sequence>
<feature type="transmembrane region" description="Helical" evidence="7">
    <location>
        <begin position="88"/>
        <end position="114"/>
    </location>
</feature>
<evidence type="ECO:0000313" key="9">
    <source>
        <dbReference type="EMBL" id="GIJ51924.1"/>
    </source>
</evidence>
<comment type="caution">
    <text evidence="9">The sequence shown here is derived from an EMBL/GenBank/DDBJ whole genome shotgun (WGS) entry which is preliminary data.</text>
</comment>
<keyword evidence="2" id="KW-1003">Cell membrane</keyword>
<dbReference type="CDD" id="cd01127">
    <property type="entry name" value="TrwB_TraG_TraD_VirD4"/>
    <property type="match status" value="1"/>
</dbReference>
<evidence type="ECO:0000256" key="1">
    <source>
        <dbReference type="ARBA" id="ARBA00004651"/>
    </source>
</evidence>
<feature type="region of interest" description="Disordered" evidence="6">
    <location>
        <begin position="611"/>
        <end position="752"/>
    </location>
</feature>
<feature type="compositionally biased region" description="Pro residues" evidence="6">
    <location>
        <begin position="741"/>
        <end position="752"/>
    </location>
</feature>
<evidence type="ECO:0000256" key="2">
    <source>
        <dbReference type="ARBA" id="ARBA00022475"/>
    </source>
</evidence>
<dbReference type="InterPro" id="IPR032689">
    <property type="entry name" value="TraG-D_C"/>
</dbReference>
<feature type="compositionally biased region" description="Pro residues" evidence="6">
    <location>
        <begin position="628"/>
        <end position="657"/>
    </location>
</feature>
<dbReference type="PANTHER" id="PTHR37937:SF1">
    <property type="entry name" value="CONJUGATIVE TRANSFER: DNA TRANSPORT"/>
    <property type="match status" value="1"/>
</dbReference>
<evidence type="ECO:0000256" key="4">
    <source>
        <dbReference type="ARBA" id="ARBA00022989"/>
    </source>
</evidence>
<protein>
    <recommendedName>
        <fullName evidence="8">TraD/TraG TraM recognition site domain-containing protein</fullName>
    </recommendedName>
</protein>
<dbReference type="GO" id="GO:0005886">
    <property type="term" value="C:plasma membrane"/>
    <property type="evidence" value="ECO:0007669"/>
    <property type="project" value="UniProtKB-SubCell"/>
</dbReference>
<evidence type="ECO:0000313" key="10">
    <source>
        <dbReference type="Proteomes" id="UP000619260"/>
    </source>
</evidence>
<dbReference type="Proteomes" id="UP000619260">
    <property type="component" value="Unassembled WGS sequence"/>
</dbReference>
<dbReference type="PANTHER" id="PTHR37937">
    <property type="entry name" value="CONJUGATIVE TRANSFER: DNA TRANSPORT"/>
    <property type="match status" value="1"/>
</dbReference>
<accession>A0A8J4DVL0</accession>
<keyword evidence="10" id="KW-1185">Reference proteome</keyword>
<evidence type="ECO:0000259" key="8">
    <source>
        <dbReference type="Pfam" id="PF12696"/>
    </source>
</evidence>
<feature type="domain" description="TraD/TraG TraM recognition site" evidence="8">
    <location>
        <begin position="442"/>
        <end position="549"/>
    </location>
</feature>
<dbReference type="SUPFAM" id="SSF52540">
    <property type="entry name" value="P-loop containing nucleoside triphosphate hydrolases"/>
    <property type="match status" value="1"/>
</dbReference>
<dbReference type="AlphaFoldDB" id="A0A8J4DVL0"/>
<reference evidence="9" key="1">
    <citation type="submission" date="2021-01" db="EMBL/GenBank/DDBJ databases">
        <title>Whole genome shotgun sequence of Virgisporangium aliadipatigenens NBRC 105644.</title>
        <authorList>
            <person name="Komaki H."/>
            <person name="Tamura T."/>
        </authorList>
    </citation>
    <scope>NUCLEOTIDE SEQUENCE</scope>
    <source>
        <strain evidence="9">NBRC 105644</strain>
    </source>
</reference>
<feature type="compositionally biased region" description="Low complexity" evidence="6">
    <location>
        <begin position="617"/>
        <end position="627"/>
    </location>
</feature>
<dbReference type="InterPro" id="IPR051539">
    <property type="entry name" value="T4SS-coupling_protein"/>
</dbReference>
<gene>
    <name evidence="9" type="ORF">Val02_88100</name>
</gene>
<keyword evidence="4 7" id="KW-1133">Transmembrane helix</keyword>
<feature type="compositionally biased region" description="Low complexity" evidence="6">
    <location>
        <begin position="658"/>
        <end position="713"/>
    </location>
</feature>
<proteinExistence type="predicted"/>
<evidence type="ECO:0000256" key="3">
    <source>
        <dbReference type="ARBA" id="ARBA00022692"/>
    </source>
</evidence>
<feature type="transmembrane region" description="Helical" evidence="7">
    <location>
        <begin position="16"/>
        <end position="39"/>
    </location>
</feature>
<comment type="subcellular location">
    <subcellularLocation>
        <location evidence="1">Cell membrane</location>
        <topology evidence="1">Multi-pass membrane protein</topology>
    </subcellularLocation>
</comment>